<feature type="non-terminal residue" evidence="1">
    <location>
        <position position="1"/>
    </location>
</feature>
<reference evidence="1" key="1">
    <citation type="journal article" date="2010" name="Nature">
        <title>The sequence and de novo assembly of the giant panda genome.</title>
        <authorList>
            <person name="Li R."/>
            <person name="Fan W."/>
            <person name="Tian G."/>
            <person name="Zhu H."/>
            <person name="He L."/>
            <person name="Cai J."/>
            <person name="Huang Q."/>
            <person name="Cai Q."/>
            <person name="Li B."/>
            <person name="Bai Y."/>
            <person name="Zhang Z."/>
            <person name="Zhang Y."/>
            <person name="Wang W."/>
            <person name="Li J."/>
            <person name="Wei F."/>
            <person name="Li H."/>
            <person name="Jian M."/>
            <person name="Li J."/>
            <person name="Zhang Z."/>
            <person name="Nielsen R."/>
            <person name="Li D."/>
            <person name="Gu W."/>
            <person name="Yang Z."/>
            <person name="Xuan Z."/>
            <person name="Ryder O.A."/>
            <person name="Leung F.C."/>
            <person name="Zhou Y."/>
            <person name="Cao J."/>
            <person name="Sun X."/>
            <person name="Fu Y."/>
            <person name="Fang X."/>
            <person name="Guo X."/>
            <person name="Wang B."/>
            <person name="Hou R."/>
            <person name="Shen F."/>
            <person name="Mu B."/>
            <person name="Ni P."/>
            <person name="Lin R."/>
            <person name="Qian W."/>
            <person name="Wang G."/>
            <person name="Yu C."/>
            <person name="Nie W."/>
            <person name="Wang J."/>
            <person name="Wu Z."/>
            <person name="Liang H."/>
            <person name="Min J."/>
            <person name="Wu Q."/>
            <person name="Cheng S."/>
            <person name="Ruan J."/>
            <person name="Wang M."/>
            <person name="Shi Z."/>
            <person name="Wen M."/>
            <person name="Liu B."/>
            <person name="Ren X."/>
            <person name="Zheng H."/>
            <person name="Dong D."/>
            <person name="Cook K."/>
            <person name="Shan G."/>
            <person name="Zhang H."/>
            <person name="Kosiol C."/>
            <person name="Xie X."/>
            <person name="Lu Z."/>
            <person name="Zheng H."/>
            <person name="Li Y."/>
            <person name="Steiner C.C."/>
            <person name="Lam T.T."/>
            <person name="Lin S."/>
            <person name="Zhang Q."/>
            <person name="Li G."/>
            <person name="Tian J."/>
            <person name="Gong T."/>
            <person name="Liu H."/>
            <person name="Zhang D."/>
            <person name="Fang L."/>
            <person name="Ye C."/>
            <person name="Zhang J."/>
            <person name="Hu W."/>
            <person name="Xu A."/>
            <person name="Ren Y."/>
            <person name="Zhang G."/>
            <person name="Bruford M.W."/>
            <person name="Li Q."/>
            <person name="Ma L."/>
            <person name="Guo Y."/>
            <person name="An N."/>
            <person name="Hu Y."/>
            <person name="Zheng Y."/>
            <person name="Shi Y."/>
            <person name="Li Z."/>
            <person name="Liu Q."/>
            <person name="Chen Y."/>
            <person name="Zhao J."/>
            <person name="Qu N."/>
            <person name="Zhao S."/>
            <person name="Tian F."/>
            <person name="Wang X."/>
            <person name="Wang H."/>
            <person name="Xu L."/>
            <person name="Liu X."/>
            <person name="Vinar T."/>
            <person name="Wang Y."/>
            <person name="Lam T.W."/>
            <person name="Yiu S.M."/>
            <person name="Liu S."/>
            <person name="Zhang H."/>
            <person name="Li D."/>
            <person name="Huang Y."/>
            <person name="Wang X."/>
            <person name="Yang G."/>
            <person name="Jiang Z."/>
            <person name="Wang J."/>
            <person name="Qin N."/>
            <person name="Li L."/>
            <person name="Li J."/>
            <person name="Bolund L."/>
            <person name="Kristiansen K."/>
            <person name="Wong G.K."/>
            <person name="Olson M."/>
            <person name="Zhang X."/>
            <person name="Li S."/>
            <person name="Yang H."/>
            <person name="Wang J."/>
            <person name="Wang J."/>
        </authorList>
    </citation>
    <scope>NUCLEOTIDE SEQUENCE [LARGE SCALE GENOMIC DNA]</scope>
</reference>
<dbReference type="InParanoid" id="D2HJI5"/>
<sequence>LMAFTPKDIYSSLCCCQSEVSKSVFSNSKKSSWIQAEMCLG</sequence>
<protein>
    <submittedName>
        <fullName evidence="1">Uncharacterized protein</fullName>
    </submittedName>
</protein>
<dbReference type="AlphaFoldDB" id="D2HJI5"/>
<accession>D2HJI5</accession>
<organism evidence="1">
    <name type="scientific">Ailuropoda melanoleuca</name>
    <name type="common">Giant panda</name>
    <dbReference type="NCBI Taxonomy" id="9646"/>
    <lineage>
        <taxon>Eukaryota</taxon>
        <taxon>Metazoa</taxon>
        <taxon>Chordata</taxon>
        <taxon>Craniata</taxon>
        <taxon>Vertebrata</taxon>
        <taxon>Euteleostomi</taxon>
        <taxon>Mammalia</taxon>
        <taxon>Eutheria</taxon>
        <taxon>Laurasiatheria</taxon>
        <taxon>Carnivora</taxon>
        <taxon>Caniformia</taxon>
        <taxon>Ursidae</taxon>
        <taxon>Ailuropoda</taxon>
    </lineage>
</organism>
<dbReference type="EMBL" id="GL192918">
    <property type="protein sequence ID" value="EFB13515.1"/>
    <property type="molecule type" value="Genomic_DNA"/>
</dbReference>
<proteinExistence type="predicted"/>
<name>D2HJI5_AILME</name>
<feature type="non-terminal residue" evidence="1">
    <location>
        <position position="41"/>
    </location>
</feature>
<gene>
    <name evidence="1" type="ORF">PANDA_011465</name>
</gene>
<evidence type="ECO:0000313" key="1">
    <source>
        <dbReference type="EMBL" id="EFB13515.1"/>
    </source>
</evidence>